<dbReference type="WBParaSite" id="SPAL_0000663900.1">
    <property type="protein sequence ID" value="SPAL_0000663900.1"/>
    <property type="gene ID" value="SPAL_0000663900"/>
</dbReference>
<dbReference type="PANTHER" id="PTHR13243">
    <property type="entry name" value="HSPC111 PROTEIN-RELATED"/>
    <property type="match status" value="1"/>
</dbReference>
<evidence type="ECO:0000313" key="5">
    <source>
        <dbReference type="Proteomes" id="UP000046392"/>
    </source>
</evidence>
<dbReference type="GO" id="GO:0005730">
    <property type="term" value="C:nucleolus"/>
    <property type="evidence" value="ECO:0007669"/>
    <property type="project" value="UniProtKB-SubCell"/>
</dbReference>
<evidence type="ECO:0000256" key="1">
    <source>
        <dbReference type="ARBA" id="ARBA00004604"/>
    </source>
</evidence>
<organism evidence="5 6">
    <name type="scientific">Strongyloides papillosus</name>
    <name type="common">Intestinal threadworm</name>
    <dbReference type="NCBI Taxonomy" id="174720"/>
    <lineage>
        <taxon>Eukaryota</taxon>
        <taxon>Metazoa</taxon>
        <taxon>Ecdysozoa</taxon>
        <taxon>Nematoda</taxon>
        <taxon>Chromadorea</taxon>
        <taxon>Rhabditida</taxon>
        <taxon>Tylenchina</taxon>
        <taxon>Panagrolaimomorpha</taxon>
        <taxon>Strongyloidoidea</taxon>
        <taxon>Strongyloididae</taxon>
        <taxon>Strongyloides</taxon>
    </lineage>
</organism>
<evidence type="ECO:0000256" key="3">
    <source>
        <dbReference type="ARBA" id="ARBA00015522"/>
    </source>
</evidence>
<comment type="subcellular location">
    <subcellularLocation>
        <location evidence="1">Nucleus</location>
        <location evidence="1">Nucleolus</location>
    </subcellularLocation>
</comment>
<evidence type="ECO:0000313" key="6">
    <source>
        <dbReference type="WBParaSite" id="SPAL_0000663900.1"/>
    </source>
</evidence>
<proteinExistence type="inferred from homology"/>
<dbReference type="Pfam" id="PF09420">
    <property type="entry name" value="Nop16"/>
    <property type="match status" value="1"/>
</dbReference>
<dbReference type="Proteomes" id="UP000046392">
    <property type="component" value="Unplaced"/>
</dbReference>
<dbReference type="AlphaFoldDB" id="A0A0N5BL38"/>
<protein>
    <recommendedName>
        <fullName evidence="3">Nucleolar protein 16</fullName>
    </recommendedName>
</protein>
<accession>A0A0N5BL38</accession>
<name>A0A0N5BL38_STREA</name>
<reference evidence="6" key="1">
    <citation type="submission" date="2017-02" db="UniProtKB">
        <authorList>
            <consortium name="WormBaseParasite"/>
        </authorList>
    </citation>
    <scope>IDENTIFICATION</scope>
</reference>
<keyword evidence="4" id="KW-0539">Nucleus</keyword>
<sequence length="217" mass="24961">MPRSVKKGGKKTFSYSYKKIKNKGNRDKQKVIRGAAFSTIKKNWDKNETTKNNLESMGLVFDPNRAISEVQKKLHTTYNAYSGEVVDIKSIPTLGSVKEQAEALERLKKAREENVAYIRPIPEDIINQSKSKTEKSIKVVSEIEKKAKESVKETKFKLLGDDVRFCLMMVTKHGKNFKAMERDPKNLFQLTAKQIERKINIFKRSDAYENAMSHINK</sequence>
<evidence type="ECO:0000256" key="2">
    <source>
        <dbReference type="ARBA" id="ARBA00008479"/>
    </source>
</evidence>
<dbReference type="PANTHER" id="PTHR13243:SF1">
    <property type="entry name" value="NUCLEOLAR PROTEIN 16"/>
    <property type="match status" value="1"/>
</dbReference>
<comment type="similarity">
    <text evidence="2">Belongs to the NOP16 family.</text>
</comment>
<dbReference type="InterPro" id="IPR019002">
    <property type="entry name" value="Ribosome_biogenesis_Nop16"/>
</dbReference>
<evidence type="ECO:0000256" key="4">
    <source>
        <dbReference type="ARBA" id="ARBA00023242"/>
    </source>
</evidence>
<keyword evidence="5" id="KW-1185">Reference proteome</keyword>
<dbReference type="STRING" id="174720.A0A0N5BL38"/>
<dbReference type="GO" id="GO:0042273">
    <property type="term" value="P:ribosomal large subunit biogenesis"/>
    <property type="evidence" value="ECO:0007669"/>
    <property type="project" value="TreeGrafter"/>
</dbReference>